<evidence type="ECO:0000259" key="2">
    <source>
        <dbReference type="Pfam" id="PF13360"/>
    </source>
</evidence>
<dbReference type="EMBL" id="CP023691">
    <property type="protein sequence ID" value="QEV53355.1"/>
    <property type="molecule type" value="Genomic_DNA"/>
</dbReference>
<feature type="domain" description="Pyrrolo-quinoline quinone repeat" evidence="2">
    <location>
        <begin position="237"/>
        <end position="359"/>
    </location>
</feature>
<dbReference type="Gene3D" id="2.130.10.10">
    <property type="entry name" value="YVTN repeat-like/Quinoprotein amine dehydrogenase"/>
    <property type="match status" value="1"/>
</dbReference>
<evidence type="ECO:0000313" key="3">
    <source>
        <dbReference type="EMBL" id="QEV53355.1"/>
    </source>
</evidence>
<sequence>MGVGAVSSGVHTMRGRRGKTKPGGLFIVSQGGQGNAEYPQGPPPAGQGAAGMPPAGHPAPGQPAPPVPPQGQQPGPYTGGPGYQPQGQPGPGGPHFPPPVGQPQGPPPQGYAGGQQPPYPQQGQAPGQFPGQPPFPGGPMAAPFPGGPGQPPGPGRSGVPVPLILAIVMVVLIGAGVGGYFLLSGDDSADPASDRPANAMPRLWEAPSPASDREGQGENNLRSMWFNNDDVVLGDAQGVRAYNRKTGKKQWTAKTPKGAGEVCAMSKEPSEDGVGAVVFDAGGDDCSFLSVIDTDTGRTLWSKNLKGGNTEDTPQMVVNSKVVAVAIGDTYAGFTITGGAKVWELTARGHDCTTTVGLSPQYRAVGSDCSDAKPKKQLALQDLEYSGIHSTVTGDGRAVGQILSDRPLTIRMSEEANVIDAEGTLSTYTEEGKPNKTFQLSGELKDLSLKPRDTFVDEDEQVLVSGYGSGGIAAVDLKTGKLLWKKQSSASAALDAEGLIAVTDVPDTGTPGRDPVLVSIGVRDGKEKVLGTVYDPKHALGSPELMSLAWDGHTNTLFIQGEGLNHDKSSIQAFKASIG</sequence>
<dbReference type="AlphaFoldDB" id="A0AAE6TNC4"/>
<protein>
    <recommendedName>
        <fullName evidence="2">Pyrrolo-quinoline quinone repeat domain-containing protein</fullName>
    </recommendedName>
</protein>
<dbReference type="InterPro" id="IPR002372">
    <property type="entry name" value="PQQ_rpt_dom"/>
</dbReference>
<gene>
    <name evidence="3" type="ORF">CP981_18270</name>
</gene>
<dbReference type="InterPro" id="IPR011047">
    <property type="entry name" value="Quinoprotein_ADH-like_sf"/>
</dbReference>
<feature type="compositionally biased region" description="Pro residues" evidence="1">
    <location>
        <begin position="55"/>
        <end position="71"/>
    </location>
</feature>
<dbReference type="SUPFAM" id="SSF50998">
    <property type="entry name" value="Quinoprotein alcohol dehydrogenase-like"/>
    <property type="match status" value="1"/>
</dbReference>
<accession>A0AAE6TNC4</accession>
<evidence type="ECO:0000313" key="4">
    <source>
        <dbReference type="Proteomes" id="UP000325458"/>
    </source>
</evidence>
<proteinExistence type="predicted"/>
<feature type="region of interest" description="Disordered" evidence="1">
    <location>
        <begin position="1"/>
        <end position="155"/>
    </location>
</feature>
<feature type="compositionally biased region" description="Pro residues" evidence="1">
    <location>
        <begin position="91"/>
        <end position="109"/>
    </location>
</feature>
<evidence type="ECO:0000256" key="1">
    <source>
        <dbReference type="SAM" id="MobiDB-lite"/>
    </source>
</evidence>
<feature type="compositionally biased region" description="Pro residues" evidence="1">
    <location>
        <begin position="145"/>
        <end position="154"/>
    </location>
</feature>
<feature type="compositionally biased region" description="Low complexity" evidence="1">
    <location>
        <begin position="190"/>
        <end position="199"/>
    </location>
</feature>
<feature type="region of interest" description="Disordered" evidence="1">
    <location>
        <begin position="188"/>
        <end position="220"/>
    </location>
</feature>
<reference evidence="3 4" key="1">
    <citation type="submission" date="2017-09" db="EMBL/GenBank/DDBJ databases">
        <authorList>
            <person name="Lee N."/>
            <person name="Cho B.-K."/>
        </authorList>
    </citation>
    <scope>NUCLEOTIDE SEQUENCE [LARGE SCALE GENOMIC DNA]</scope>
    <source>
        <strain evidence="3 4">ATCC 23948</strain>
    </source>
</reference>
<organism evidence="3 4">
    <name type="scientific">Streptomyces platensis</name>
    <dbReference type="NCBI Taxonomy" id="58346"/>
    <lineage>
        <taxon>Bacteria</taxon>
        <taxon>Bacillati</taxon>
        <taxon>Actinomycetota</taxon>
        <taxon>Actinomycetes</taxon>
        <taxon>Kitasatosporales</taxon>
        <taxon>Streptomycetaceae</taxon>
        <taxon>Streptomyces</taxon>
    </lineage>
</organism>
<dbReference type="Pfam" id="PF13360">
    <property type="entry name" value="PQQ_2"/>
    <property type="match status" value="1"/>
</dbReference>
<dbReference type="Proteomes" id="UP000325458">
    <property type="component" value="Chromosome"/>
</dbReference>
<dbReference type="KEGG" id="spla:CP981_18270"/>
<name>A0AAE6TNC4_STRPT</name>
<feature type="compositionally biased region" description="Low complexity" evidence="1">
    <location>
        <begin position="121"/>
        <end position="130"/>
    </location>
</feature>
<dbReference type="InterPro" id="IPR015943">
    <property type="entry name" value="WD40/YVTN_repeat-like_dom_sf"/>
</dbReference>